<name>A0ABV8ATA8_9BACT</name>
<dbReference type="Proteomes" id="UP001595805">
    <property type="component" value="Unassembled WGS sequence"/>
</dbReference>
<dbReference type="RefSeq" id="WP_377906539.1">
    <property type="nucleotide sequence ID" value="NZ_JBHRZS010000007.1"/>
</dbReference>
<comment type="caution">
    <text evidence="7">The sequence shown here is derived from an EMBL/GenBank/DDBJ whole genome shotgun (WGS) entry which is preliminary data.</text>
</comment>
<protein>
    <submittedName>
        <fullName evidence="7">APC family permease</fullName>
    </submittedName>
</protein>
<evidence type="ECO:0000256" key="2">
    <source>
        <dbReference type="ARBA" id="ARBA00022692"/>
    </source>
</evidence>
<organism evidence="7 8">
    <name type="scientific">Algoriphagus namhaensis</name>
    <dbReference type="NCBI Taxonomy" id="915353"/>
    <lineage>
        <taxon>Bacteria</taxon>
        <taxon>Pseudomonadati</taxon>
        <taxon>Bacteroidota</taxon>
        <taxon>Cytophagia</taxon>
        <taxon>Cytophagales</taxon>
        <taxon>Cyclobacteriaceae</taxon>
        <taxon>Algoriphagus</taxon>
    </lineage>
</organism>
<feature type="transmembrane region" description="Helical" evidence="5">
    <location>
        <begin position="12"/>
        <end position="28"/>
    </location>
</feature>
<gene>
    <name evidence="7" type="ORF">ACFOSV_13475</name>
</gene>
<dbReference type="Gene3D" id="1.20.1740.10">
    <property type="entry name" value="Amino acid/polyamine transporter I"/>
    <property type="match status" value="1"/>
</dbReference>
<dbReference type="InterPro" id="IPR004841">
    <property type="entry name" value="AA-permease/SLC12A_dom"/>
</dbReference>
<keyword evidence="4 5" id="KW-0472">Membrane</keyword>
<keyword evidence="2 5" id="KW-0812">Transmembrane</keyword>
<dbReference type="PANTHER" id="PTHR42770">
    <property type="entry name" value="AMINO ACID TRANSPORTER-RELATED"/>
    <property type="match status" value="1"/>
</dbReference>
<feature type="transmembrane region" description="Helical" evidence="5">
    <location>
        <begin position="335"/>
        <end position="354"/>
    </location>
</feature>
<feature type="transmembrane region" description="Helical" evidence="5">
    <location>
        <begin position="360"/>
        <end position="381"/>
    </location>
</feature>
<comment type="subcellular location">
    <subcellularLocation>
        <location evidence="1">Membrane</location>
        <topology evidence="1">Multi-pass membrane protein</topology>
    </subcellularLocation>
</comment>
<dbReference type="EMBL" id="JBHRZS010000007">
    <property type="protein sequence ID" value="MFC3881198.1"/>
    <property type="molecule type" value="Genomic_DNA"/>
</dbReference>
<keyword evidence="3 5" id="KW-1133">Transmembrane helix</keyword>
<evidence type="ECO:0000256" key="3">
    <source>
        <dbReference type="ARBA" id="ARBA00022989"/>
    </source>
</evidence>
<feature type="transmembrane region" description="Helical" evidence="5">
    <location>
        <begin position="133"/>
        <end position="154"/>
    </location>
</feature>
<feature type="transmembrane region" description="Helical" evidence="5">
    <location>
        <begin position="34"/>
        <end position="61"/>
    </location>
</feature>
<evidence type="ECO:0000259" key="6">
    <source>
        <dbReference type="Pfam" id="PF00324"/>
    </source>
</evidence>
<dbReference type="PIRSF" id="PIRSF006060">
    <property type="entry name" value="AA_transporter"/>
    <property type="match status" value="1"/>
</dbReference>
<evidence type="ECO:0000313" key="7">
    <source>
        <dbReference type="EMBL" id="MFC3881198.1"/>
    </source>
</evidence>
<dbReference type="InterPro" id="IPR050367">
    <property type="entry name" value="APC_superfamily"/>
</dbReference>
<dbReference type="Pfam" id="PF00324">
    <property type="entry name" value="AA_permease"/>
    <property type="match status" value="1"/>
</dbReference>
<feature type="transmembrane region" description="Helical" evidence="5">
    <location>
        <begin position="430"/>
        <end position="447"/>
    </location>
</feature>
<feature type="transmembrane region" description="Helical" evidence="5">
    <location>
        <begin position="161"/>
        <end position="180"/>
    </location>
</feature>
<evidence type="ECO:0000313" key="8">
    <source>
        <dbReference type="Proteomes" id="UP001595805"/>
    </source>
</evidence>
<feature type="transmembrane region" description="Helical" evidence="5">
    <location>
        <begin position="82"/>
        <end position="113"/>
    </location>
</feature>
<feature type="domain" description="Amino acid permease/ SLC12A" evidence="6">
    <location>
        <begin position="15"/>
        <end position="448"/>
    </location>
</feature>
<feature type="transmembrane region" description="Helical" evidence="5">
    <location>
        <begin position="401"/>
        <end position="418"/>
    </location>
</feature>
<evidence type="ECO:0000256" key="1">
    <source>
        <dbReference type="ARBA" id="ARBA00004141"/>
    </source>
</evidence>
<sequence>MSSKFNRVLGKWDIFTLSFGAMIGWGWVVLTNEWILTAGVLGAILAFCIGGFVVALVGLTYAELTSAMPKVGGEHVFSYRGLGLDASFFCTWFIILGYVSVCAFEAVALPVVLDTILPLSEGEPIWSFQGSPIYLDWVLIGVLGSVLIGVINFFGVKSAAFIQTLFTLFILIAGLMLIFGSFFSSEQANAPIEVWETGKLSSGLLAVIVMTPFMFVGFDVIPQAAEEINLPFKQIGKILILSVLLAICWYTAIIYSVGSTLSTRELEVSSLAPADAMQKIYSGVWAKNLLILAGLAGIITSWNSFFVGATRAIYAMGHSGMLPKAFAILHPKFKSPITAIAFVTFTSILATLFGEEAMGWLVNAGGLGIVTSWTLVALSFYKLRKKEPMLPRPFKVSYGKWVGVSAFICSLGLFYLYLPGNPSALNSIEWTIVASWLFIGLLLYFWASKVYSRQGMRDKMDDHLS</sequence>
<feature type="transmembrane region" description="Helical" evidence="5">
    <location>
        <begin position="200"/>
        <end position="218"/>
    </location>
</feature>
<accession>A0ABV8ATA8</accession>
<feature type="transmembrane region" description="Helical" evidence="5">
    <location>
        <begin position="238"/>
        <end position="258"/>
    </location>
</feature>
<reference evidence="8" key="1">
    <citation type="journal article" date="2019" name="Int. J. Syst. Evol. Microbiol.">
        <title>The Global Catalogue of Microorganisms (GCM) 10K type strain sequencing project: providing services to taxonomists for standard genome sequencing and annotation.</title>
        <authorList>
            <consortium name="The Broad Institute Genomics Platform"/>
            <consortium name="The Broad Institute Genome Sequencing Center for Infectious Disease"/>
            <person name="Wu L."/>
            <person name="Ma J."/>
        </authorList>
    </citation>
    <scope>NUCLEOTIDE SEQUENCE [LARGE SCALE GENOMIC DNA]</scope>
    <source>
        <strain evidence="8">CCUG 60523</strain>
    </source>
</reference>
<evidence type="ECO:0000256" key="4">
    <source>
        <dbReference type="ARBA" id="ARBA00023136"/>
    </source>
</evidence>
<keyword evidence="8" id="KW-1185">Reference proteome</keyword>
<dbReference type="PANTHER" id="PTHR42770:SF7">
    <property type="entry name" value="MEMBRANE PROTEIN"/>
    <property type="match status" value="1"/>
</dbReference>
<proteinExistence type="predicted"/>
<evidence type="ECO:0000256" key="5">
    <source>
        <dbReference type="SAM" id="Phobius"/>
    </source>
</evidence>
<feature type="transmembrane region" description="Helical" evidence="5">
    <location>
        <begin position="289"/>
        <end position="314"/>
    </location>
</feature>